<sequence>MLALFIYAWQIVFFVSDYLLFDKQNTKKMKEESDLADAVGAACSAFFLCLSEQIMPFDEVFPTHFNTLSRNPFPHVLIEQALLQLGGGSVEGSKFAKQALTAAGWRHASVVSYGKYPEEAATAFNKVRLVLVDDPNAEQLMQRLAAA</sequence>
<gene>
    <name evidence="2" type="ORF">LG219_08260</name>
</gene>
<comment type="caution">
    <text evidence="2">The sequence shown here is derived from an EMBL/GenBank/DDBJ whole genome shotgun (WGS) entry which is preliminary data.</text>
</comment>
<keyword evidence="1" id="KW-1133">Transmembrane helix</keyword>
<evidence type="ECO:0000313" key="2">
    <source>
        <dbReference type="EMBL" id="MCB5196270.1"/>
    </source>
</evidence>
<dbReference type="EMBL" id="JAJAWG010000004">
    <property type="protein sequence ID" value="MCB5196270.1"/>
    <property type="molecule type" value="Genomic_DNA"/>
</dbReference>
<dbReference type="RefSeq" id="WP_226764035.1">
    <property type="nucleotide sequence ID" value="NZ_JAJAWG010000004.1"/>
</dbReference>
<protein>
    <submittedName>
        <fullName evidence="2">Uncharacterized protein</fullName>
    </submittedName>
</protein>
<feature type="transmembrane region" description="Helical" evidence="1">
    <location>
        <begin position="6"/>
        <end position="21"/>
    </location>
</feature>
<keyword evidence="1" id="KW-0472">Membrane</keyword>
<proteinExistence type="predicted"/>
<evidence type="ECO:0000313" key="3">
    <source>
        <dbReference type="Proteomes" id="UP001198034"/>
    </source>
</evidence>
<accession>A0ABS8BKM1</accession>
<name>A0ABS8BKM1_9NEIS</name>
<organism evidence="2 3">
    <name type="scientific">Deefgea salmonis</name>
    <dbReference type="NCBI Taxonomy" id="2875502"/>
    <lineage>
        <taxon>Bacteria</taxon>
        <taxon>Pseudomonadati</taxon>
        <taxon>Pseudomonadota</taxon>
        <taxon>Betaproteobacteria</taxon>
        <taxon>Neisseriales</taxon>
        <taxon>Chitinibacteraceae</taxon>
        <taxon>Deefgea</taxon>
    </lineage>
</organism>
<keyword evidence="1" id="KW-0812">Transmembrane</keyword>
<reference evidence="2 3" key="1">
    <citation type="submission" date="2021-10" db="EMBL/GenBank/DDBJ databases">
        <authorList>
            <person name="Chen M."/>
        </authorList>
    </citation>
    <scope>NUCLEOTIDE SEQUENCE [LARGE SCALE GENOMIC DNA]</scope>
    <source>
        <strain evidence="2 3">H3-26</strain>
    </source>
</reference>
<evidence type="ECO:0000256" key="1">
    <source>
        <dbReference type="SAM" id="Phobius"/>
    </source>
</evidence>
<keyword evidence="3" id="KW-1185">Reference proteome</keyword>
<dbReference type="Proteomes" id="UP001198034">
    <property type="component" value="Unassembled WGS sequence"/>
</dbReference>